<dbReference type="SMART" id="SM00091">
    <property type="entry name" value="PAS"/>
    <property type="match status" value="2"/>
</dbReference>
<feature type="modified residue" description="4-aspartylphosphate" evidence="1">
    <location>
        <position position="65"/>
    </location>
</feature>
<dbReference type="Gene3D" id="3.30.450.20">
    <property type="entry name" value="PAS domain"/>
    <property type="match status" value="2"/>
</dbReference>
<dbReference type="GO" id="GO:0000160">
    <property type="term" value="P:phosphorelay signal transduction system"/>
    <property type="evidence" value="ECO:0007669"/>
    <property type="project" value="InterPro"/>
</dbReference>
<dbReference type="Gene3D" id="3.20.20.450">
    <property type="entry name" value="EAL domain"/>
    <property type="match status" value="1"/>
</dbReference>
<dbReference type="InterPro" id="IPR035919">
    <property type="entry name" value="EAL_sf"/>
</dbReference>
<dbReference type="InterPro" id="IPR000160">
    <property type="entry name" value="GGDEF_dom"/>
</dbReference>
<evidence type="ECO:0000259" key="6">
    <source>
        <dbReference type="PROSITE" id="PS50887"/>
    </source>
</evidence>
<evidence type="ECO:0000259" key="4">
    <source>
        <dbReference type="PROSITE" id="PS50113"/>
    </source>
</evidence>
<dbReference type="InterPro" id="IPR013655">
    <property type="entry name" value="PAS_fold_3"/>
</dbReference>
<dbReference type="FunFam" id="3.20.20.450:FF:000001">
    <property type="entry name" value="Cyclic di-GMP phosphodiesterase yahA"/>
    <property type="match status" value="1"/>
</dbReference>
<dbReference type="SMART" id="SM00267">
    <property type="entry name" value="GGDEF"/>
    <property type="match status" value="1"/>
</dbReference>
<dbReference type="CDD" id="cd17569">
    <property type="entry name" value="REC_HupR-like"/>
    <property type="match status" value="1"/>
</dbReference>
<dbReference type="SMART" id="SM00052">
    <property type="entry name" value="EAL"/>
    <property type="match status" value="1"/>
</dbReference>
<dbReference type="Pfam" id="PF08447">
    <property type="entry name" value="PAS_3"/>
    <property type="match status" value="1"/>
</dbReference>
<dbReference type="AlphaFoldDB" id="A0A011P927"/>
<evidence type="ECO:0000259" key="3">
    <source>
        <dbReference type="PROSITE" id="PS50112"/>
    </source>
</evidence>
<dbReference type="PATRIC" id="fig|1454004.3.peg.4121"/>
<dbReference type="InterPro" id="IPR011006">
    <property type="entry name" value="CheY-like_superfamily"/>
</dbReference>
<feature type="domain" description="GGDEF" evidence="6">
    <location>
        <begin position="573"/>
        <end position="707"/>
    </location>
</feature>
<dbReference type="CDD" id="cd00130">
    <property type="entry name" value="PAS"/>
    <property type="match status" value="2"/>
</dbReference>
<dbReference type="InterPro" id="IPR000014">
    <property type="entry name" value="PAS"/>
</dbReference>
<feature type="domain" description="PAC" evidence="4">
    <location>
        <begin position="367"/>
        <end position="419"/>
    </location>
</feature>
<dbReference type="InterPro" id="IPR001610">
    <property type="entry name" value="PAC"/>
</dbReference>
<evidence type="ECO:0000259" key="2">
    <source>
        <dbReference type="PROSITE" id="PS50110"/>
    </source>
</evidence>
<dbReference type="InterPro" id="IPR043128">
    <property type="entry name" value="Rev_trsase/Diguanyl_cyclase"/>
</dbReference>
<dbReference type="PANTHER" id="PTHR44757">
    <property type="entry name" value="DIGUANYLATE CYCLASE DGCP"/>
    <property type="match status" value="1"/>
</dbReference>
<protein>
    <submittedName>
        <fullName evidence="7">Cyclic di-GMP phosphodiesterase Gmr</fullName>
        <ecNumber evidence="7">3.1.4.52</ecNumber>
    </submittedName>
</protein>
<dbReference type="InterPro" id="IPR000700">
    <property type="entry name" value="PAS-assoc_C"/>
</dbReference>
<feature type="domain" description="Response regulatory" evidence="2">
    <location>
        <begin position="12"/>
        <end position="130"/>
    </location>
</feature>
<feature type="modified residue" description="4-aspartylphosphate" evidence="1">
    <location>
        <position position="202"/>
    </location>
</feature>
<sequence>MKSPTQHGAPRRVLYLEDNASDADLGQRALARNAPETAVEVVSSVAAARERLQVGAADFDIVLADLNLPDGSGLDLLAHVRGQGLPLAFVVLTGSGDEASALTALKAGADDYLSKHGNYGERLARVLAAALDRFRTRSARQGRLMRVLYAEHNRFDIDLTQRHFAEHAPLFRFDVVDSGEEALAHLPEHADEALGYDLLLLDYQLPALNALDVAKTVRDQRSLDLPIVLVTGQGNEDVVAAALRLGLEDYVIKKSGYLSGLPTILENALRHAQLRREQSSLRQTSSRLAHLLAASPTILYALRVDGERGEGSERFLPVWVSENITRVMGYAPADCMAPDWWSAHLHADDRDRVLGSAQTRLLDDGELTHEYRFLDASGGVRWLRDDMRLIRDASGQALEVIGSWNDLSAEHEFKERQRLYATALESTRDGVMMISLGGEIITVNPAFCEITGYAAADVVGRNPRFLQSGRHDRAFYQAMWASLTQTGHWQGEIWNRRADGEIYPQWATLSVVNDEQGQASHYVGVFTDLTKLKRSEEQVERLAHYDPLTDLPNRLLLRSLLQHGLDRAQRQGGKSAVLIINLDQFKNVNESLGHTLGDELLLAVAARLKARLRKEDTLGRLAADEFAAVIEGRQDAENAESTVRALLAALATPFMLADGHEAYARASVGISVFPQDGTTANELLRTATAAMSRAKERGGNQYALYTDELGQGALERLEMESALRRVLSNGELLLHYQPKLDLASGVIVGGEALLRWQRPGAGLVPPASFVPLAEKTGLIVPIGAWVIDEACRQIRAWSDAGLPVVKVAVNVSARQFSSPELESVLAAALSRHSVAPWMLTLELTESMLMAAPDQAIKRLERLREIGVGLSLDDFGTGYSSLAYLSRFPVDELKIDRSFVTNIVSDPKDANIATSVIALAHRMHLKVVAEGVETEAQLGYLKKNGCDQMQGYLFSKPLPADDFATLLSTGRSLPVGGTPSERHSLLVVDDEPSILSSIRRVLRGQSYRVLTANSALEALEILARDEVQVILSDQRMPQMSGTEFLARVKLLHPDTVRLVISGYTQLDSVIDAVNQGSIYKFLTKPWEEEQLREHLRDAFAYYEAIVKPRGSHDGLPD</sequence>
<dbReference type="NCBIfam" id="TIGR00254">
    <property type="entry name" value="GGDEF"/>
    <property type="match status" value="1"/>
</dbReference>
<evidence type="ECO:0000313" key="8">
    <source>
        <dbReference type="Proteomes" id="UP000022141"/>
    </source>
</evidence>
<dbReference type="eggNOG" id="COG5001">
    <property type="taxonomic scope" value="Bacteria"/>
</dbReference>
<dbReference type="EMBL" id="JEMY01000076">
    <property type="protein sequence ID" value="EXI84066.1"/>
    <property type="molecule type" value="Genomic_DNA"/>
</dbReference>
<dbReference type="SUPFAM" id="SSF55785">
    <property type="entry name" value="PYP-like sensor domain (PAS domain)"/>
    <property type="match status" value="2"/>
</dbReference>
<dbReference type="InterPro" id="IPR001633">
    <property type="entry name" value="EAL_dom"/>
</dbReference>
<dbReference type="NCBIfam" id="TIGR00229">
    <property type="entry name" value="sensory_box"/>
    <property type="match status" value="2"/>
</dbReference>
<feature type="domain" description="Response regulatory" evidence="2">
    <location>
        <begin position="983"/>
        <end position="1098"/>
    </location>
</feature>
<dbReference type="InterPro" id="IPR035965">
    <property type="entry name" value="PAS-like_dom_sf"/>
</dbReference>
<dbReference type="InterPro" id="IPR001789">
    <property type="entry name" value="Sig_transdc_resp-reg_receiver"/>
</dbReference>
<gene>
    <name evidence="7" type="primary">gmr_13</name>
    <name evidence="7" type="ORF">AW11_04015</name>
</gene>
<dbReference type="PROSITE" id="PS50113">
    <property type="entry name" value="PAC"/>
    <property type="match status" value="2"/>
</dbReference>
<dbReference type="SUPFAM" id="SSF55073">
    <property type="entry name" value="Nucleotide cyclase"/>
    <property type="match status" value="1"/>
</dbReference>
<dbReference type="EC" id="3.1.4.52" evidence="7"/>
<dbReference type="Gene3D" id="3.30.70.270">
    <property type="match status" value="1"/>
</dbReference>
<evidence type="ECO:0000256" key="1">
    <source>
        <dbReference type="PROSITE-ProRule" id="PRU00169"/>
    </source>
</evidence>
<accession>A0A011P927</accession>
<dbReference type="CDD" id="cd01948">
    <property type="entry name" value="EAL"/>
    <property type="match status" value="1"/>
</dbReference>
<dbReference type="PROSITE" id="PS50887">
    <property type="entry name" value="GGDEF"/>
    <property type="match status" value="1"/>
</dbReference>
<feature type="domain" description="PAS" evidence="3">
    <location>
        <begin position="416"/>
        <end position="462"/>
    </location>
</feature>
<dbReference type="Proteomes" id="UP000022141">
    <property type="component" value="Unassembled WGS sequence"/>
</dbReference>
<keyword evidence="7" id="KW-0378">Hydrolase</keyword>
<dbReference type="Pfam" id="PF00072">
    <property type="entry name" value="Response_reg"/>
    <property type="match status" value="3"/>
</dbReference>
<organism evidence="7 8">
    <name type="scientific">Accumulibacter regalis</name>
    <dbReference type="NCBI Taxonomy" id="522306"/>
    <lineage>
        <taxon>Bacteria</taxon>
        <taxon>Pseudomonadati</taxon>
        <taxon>Pseudomonadota</taxon>
        <taxon>Betaproteobacteria</taxon>
        <taxon>Candidatus Accumulibacter</taxon>
    </lineage>
</organism>
<dbReference type="SUPFAM" id="SSF141868">
    <property type="entry name" value="EAL domain-like"/>
    <property type="match status" value="1"/>
</dbReference>
<evidence type="ECO:0000259" key="5">
    <source>
        <dbReference type="PROSITE" id="PS50883"/>
    </source>
</evidence>
<comment type="caution">
    <text evidence="7">The sequence shown here is derived from an EMBL/GenBank/DDBJ whole genome shotgun (WGS) entry which is preliminary data.</text>
</comment>
<dbReference type="Pfam" id="PF13426">
    <property type="entry name" value="PAS_9"/>
    <property type="match status" value="1"/>
</dbReference>
<dbReference type="GO" id="GO:0071111">
    <property type="term" value="F:cyclic-guanylate-specific phosphodiesterase activity"/>
    <property type="evidence" value="ECO:0007669"/>
    <property type="project" value="UniProtKB-EC"/>
</dbReference>
<dbReference type="InterPro" id="IPR052155">
    <property type="entry name" value="Biofilm_reg_signaling"/>
</dbReference>
<feature type="modified residue" description="4-aspartylphosphate" evidence="1">
    <location>
        <position position="1032"/>
    </location>
</feature>
<dbReference type="CDD" id="cd00156">
    <property type="entry name" value="REC"/>
    <property type="match status" value="2"/>
</dbReference>
<proteinExistence type="predicted"/>
<dbReference type="PANTHER" id="PTHR44757:SF2">
    <property type="entry name" value="BIOFILM ARCHITECTURE MAINTENANCE PROTEIN MBAA"/>
    <property type="match status" value="1"/>
</dbReference>
<evidence type="ECO:0000313" key="7">
    <source>
        <dbReference type="EMBL" id="EXI84066.1"/>
    </source>
</evidence>
<feature type="domain" description="Response regulatory" evidence="2">
    <location>
        <begin position="146"/>
        <end position="268"/>
    </location>
</feature>
<feature type="domain" description="PAC" evidence="4">
    <location>
        <begin position="489"/>
        <end position="541"/>
    </location>
</feature>
<keyword evidence="8" id="KW-1185">Reference proteome</keyword>
<dbReference type="Gene3D" id="3.40.50.2300">
    <property type="match status" value="3"/>
</dbReference>
<dbReference type="PROSITE" id="PS50883">
    <property type="entry name" value="EAL"/>
    <property type="match status" value="1"/>
</dbReference>
<reference evidence="7" key="1">
    <citation type="submission" date="2014-02" db="EMBL/GenBank/DDBJ databases">
        <title>Expanding our view of genomic diversity in Candidatus Accumulibacter clades.</title>
        <authorList>
            <person name="Skennerton C.T."/>
            <person name="Barr J.J."/>
            <person name="Slater F.R."/>
            <person name="Bond P.L."/>
            <person name="Tyson G.W."/>
        </authorList>
    </citation>
    <scope>NUCLEOTIDE SEQUENCE [LARGE SCALE GENOMIC DNA]</scope>
</reference>
<dbReference type="Pfam" id="PF00990">
    <property type="entry name" value="GGDEF"/>
    <property type="match status" value="1"/>
</dbReference>
<dbReference type="PROSITE" id="PS50110">
    <property type="entry name" value="RESPONSE_REGULATORY"/>
    <property type="match status" value="3"/>
</dbReference>
<dbReference type="CDD" id="cd01949">
    <property type="entry name" value="GGDEF"/>
    <property type="match status" value="1"/>
</dbReference>
<dbReference type="SMART" id="SM00448">
    <property type="entry name" value="REC"/>
    <property type="match status" value="3"/>
</dbReference>
<dbReference type="STRING" id="1454004.AW11_04015"/>
<keyword evidence="1" id="KW-0597">Phosphoprotein</keyword>
<dbReference type="InterPro" id="IPR029787">
    <property type="entry name" value="Nucleotide_cyclase"/>
</dbReference>
<dbReference type="SMART" id="SM00086">
    <property type="entry name" value="PAC"/>
    <property type="match status" value="2"/>
</dbReference>
<dbReference type="Pfam" id="PF00563">
    <property type="entry name" value="EAL"/>
    <property type="match status" value="1"/>
</dbReference>
<dbReference type="SUPFAM" id="SSF52172">
    <property type="entry name" value="CheY-like"/>
    <property type="match status" value="3"/>
</dbReference>
<dbReference type="PROSITE" id="PS50112">
    <property type="entry name" value="PAS"/>
    <property type="match status" value="1"/>
</dbReference>
<feature type="domain" description="EAL" evidence="5">
    <location>
        <begin position="716"/>
        <end position="970"/>
    </location>
</feature>
<name>A0A011P927_ACCRE</name>